<name>A0ABV8K7E5_9BACL</name>
<dbReference type="Proteomes" id="UP001595715">
    <property type="component" value="Unassembled WGS sequence"/>
</dbReference>
<proteinExistence type="predicted"/>
<dbReference type="InterPro" id="IPR050765">
    <property type="entry name" value="Riboflavin_Biosynth_HTPR"/>
</dbReference>
<accession>A0ABV8K7E5</accession>
<organism evidence="2 3">
    <name type="scientific">Paenibacillus xanthanilyticus</name>
    <dbReference type="NCBI Taxonomy" id="1783531"/>
    <lineage>
        <taxon>Bacteria</taxon>
        <taxon>Bacillati</taxon>
        <taxon>Bacillota</taxon>
        <taxon>Bacilli</taxon>
        <taxon>Bacillales</taxon>
        <taxon>Paenibacillaceae</taxon>
        <taxon>Paenibacillus</taxon>
    </lineage>
</organism>
<dbReference type="Pfam" id="PF01872">
    <property type="entry name" value="RibD_C"/>
    <property type="match status" value="1"/>
</dbReference>
<dbReference type="RefSeq" id="WP_377720506.1">
    <property type="nucleotide sequence ID" value="NZ_JBHSAM010000028.1"/>
</dbReference>
<dbReference type="Gene3D" id="3.40.430.10">
    <property type="entry name" value="Dihydrofolate Reductase, subunit A"/>
    <property type="match status" value="1"/>
</dbReference>
<protein>
    <submittedName>
        <fullName evidence="2">Dihydrofolate reductase family protein</fullName>
    </submittedName>
</protein>
<evidence type="ECO:0000259" key="1">
    <source>
        <dbReference type="Pfam" id="PF01872"/>
    </source>
</evidence>
<gene>
    <name evidence="2" type="ORF">ACFOZ8_19875</name>
</gene>
<comment type="caution">
    <text evidence="2">The sequence shown here is derived from an EMBL/GenBank/DDBJ whole genome shotgun (WGS) entry which is preliminary data.</text>
</comment>
<dbReference type="PANTHER" id="PTHR38011">
    <property type="entry name" value="DIHYDROFOLATE REDUCTASE FAMILY PROTEIN (AFU_ORTHOLOGUE AFUA_8G06820)"/>
    <property type="match status" value="1"/>
</dbReference>
<dbReference type="InterPro" id="IPR024072">
    <property type="entry name" value="DHFR-like_dom_sf"/>
</dbReference>
<dbReference type="EMBL" id="JBHSAM010000028">
    <property type="protein sequence ID" value="MFC4101913.1"/>
    <property type="molecule type" value="Genomic_DNA"/>
</dbReference>
<dbReference type="InterPro" id="IPR002734">
    <property type="entry name" value="RibDG_C"/>
</dbReference>
<evidence type="ECO:0000313" key="2">
    <source>
        <dbReference type="EMBL" id="MFC4101913.1"/>
    </source>
</evidence>
<dbReference type="SUPFAM" id="SSF53597">
    <property type="entry name" value="Dihydrofolate reductase-like"/>
    <property type="match status" value="1"/>
</dbReference>
<keyword evidence="3" id="KW-1185">Reference proteome</keyword>
<feature type="domain" description="Bacterial bifunctional deaminase-reductase C-terminal" evidence="1">
    <location>
        <begin position="6"/>
        <end position="165"/>
    </location>
</feature>
<dbReference type="PANTHER" id="PTHR38011:SF11">
    <property type="entry name" value="2,5-DIAMINO-6-RIBOSYLAMINO-4(3H)-PYRIMIDINONE 5'-PHOSPHATE REDUCTASE"/>
    <property type="match status" value="1"/>
</dbReference>
<evidence type="ECO:0000313" key="3">
    <source>
        <dbReference type="Proteomes" id="UP001595715"/>
    </source>
</evidence>
<reference evidence="3" key="1">
    <citation type="journal article" date="2019" name="Int. J. Syst. Evol. Microbiol.">
        <title>The Global Catalogue of Microorganisms (GCM) 10K type strain sequencing project: providing services to taxonomists for standard genome sequencing and annotation.</title>
        <authorList>
            <consortium name="The Broad Institute Genomics Platform"/>
            <consortium name="The Broad Institute Genome Sequencing Center for Infectious Disease"/>
            <person name="Wu L."/>
            <person name="Ma J."/>
        </authorList>
    </citation>
    <scope>NUCLEOTIDE SEQUENCE [LARGE SCALE GENOMIC DNA]</scope>
    <source>
        <strain evidence="3">IBRC-M 10987</strain>
    </source>
</reference>
<sequence length="175" mass="19650">MRKKKTILYIAMSLDGYIAREDGSVDWLEEVEGEGDNGYGKFYEGIGSIIMGRATYDICLALSDTWMYAGTPCYVYSRTARPSDERVEFTSEPPEQLIERLQQTSQGHIWLEGGGEIVRMFLERDLIDEMQLAIIPTVLGKGIPLFPAGTKSASFRLSGTERYGDIAILTYNRAQ</sequence>